<sequence>MAHEGSATDGKREGSAQRKGLRWRKGLQLPHVYTIIFLLMVVFAVLTWIIPSGSYERQTIETAAGEREVAVAGTYQPTEKTYLDDETGKEVDLRTDLQELLMAPTQGIQAAADVVAFVLLIGGSFGIITKTNAINAGLSHVIGKLKDKDILIIPVSMLLLSVCGTTFGMSEEALPFYAIFIPIMMGLGYDSMTAFMICFMGPNIGYIASTVNPFNVLIAQGVVGIEGNPQLWLRAVVWVVFTVLAIVWVMRYARRVKRDPEGSITYADDIAKRIEFSVSDESVVQPFSARQKGVLVVFAAGMGLIVWGLVTQSWYMDEISAVFFGMGVLSGIVGGLSEREMAEEFVKGLADFAYAAVIIGLARSILVIAENGMIIDTILNSMATLLAGVPSAIYTTILYVVLGLLSLLVPSSSGLAALTMPIVGPLTQLVGVNPEAAVTALAMANQTINTISPTAGMTVAGLAVAKISFGQWWKTCWKFMAVIAALGIAVTALSGMLPV</sequence>
<protein>
    <submittedName>
        <fullName evidence="7">C4-dicarboxylate anaerobic carrier</fullName>
    </submittedName>
</protein>
<dbReference type="eggNOG" id="COG1288">
    <property type="taxonomic scope" value="Bacteria"/>
</dbReference>
<feature type="transmembrane region" description="Helical" evidence="6">
    <location>
        <begin position="108"/>
        <end position="129"/>
    </location>
</feature>
<evidence type="ECO:0000256" key="3">
    <source>
        <dbReference type="ARBA" id="ARBA00022692"/>
    </source>
</evidence>
<dbReference type="AlphaFoldDB" id="E1QZC4"/>
<keyword evidence="4 6" id="KW-1133">Transmembrane helix</keyword>
<feature type="transmembrane region" description="Helical" evidence="6">
    <location>
        <begin position="294"/>
        <end position="315"/>
    </location>
</feature>
<dbReference type="RefSeq" id="WP_013251490.1">
    <property type="nucleotide sequence ID" value="NC_014363.1"/>
</dbReference>
<dbReference type="GO" id="GO:0005886">
    <property type="term" value="C:plasma membrane"/>
    <property type="evidence" value="ECO:0007669"/>
    <property type="project" value="UniProtKB-SubCell"/>
</dbReference>
<dbReference type="HOGENOM" id="CLU_035307_0_1_11"/>
<dbReference type="Proteomes" id="UP000000333">
    <property type="component" value="Chromosome"/>
</dbReference>
<comment type="subcellular location">
    <subcellularLocation>
        <location evidence="1">Cell membrane</location>
        <topology evidence="1">Multi-pass membrane protein</topology>
    </subcellularLocation>
</comment>
<feature type="transmembrane region" description="Helical" evidence="6">
    <location>
        <begin position="176"/>
        <end position="199"/>
    </location>
</feature>
<evidence type="ECO:0000313" key="7">
    <source>
        <dbReference type="EMBL" id="ADK67738.1"/>
    </source>
</evidence>
<evidence type="ECO:0000256" key="2">
    <source>
        <dbReference type="ARBA" id="ARBA00022475"/>
    </source>
</evidence>
<keyword evidence="8" id="KW-1185">Reference proteome</keyword>
<proteinExistence type="predicted"/>
<feature type="transmembrane region" description="Helical" evidence="6">
    <location>
        <begin position="349"/>
        <end position="369"/>
    </location>
</feature>
<evidence type="ECO:0000256" key="6">
    <source>
        <dbReference type="SAM" id="Phobius"/>
    </source>
</evidence>
<reference evidence="7 8" key="1">
    <citation type="journal article" date="2010" name="Stand. Genomic Sci.">
        <title>Complete genome sequence of Olsenella uli type strain (VPI D76D-27C).</title>
        <authorList>
            <person name="Goker M."/>
            <person name="Held B."/>
            <person name="Lucas S."/>
            <person name="Nolan M."/>
            <person name="Yasawong M."/>
            <person name="Glavina Del Rio T."/>
            <person name="Tice H."/>
            <person name="Cheng J.F."/>
            <person name="Bruce D."/>
            <person name="Detter J.C."/>
            <person name="Tapia R."/>
            <person name="Han C."/>
            <person name="Goodwin L."/>
            <person name="Pitluck S."/>
            <person name="Liolios K."/>
            <person name="Ivanova N."/>
            <person name="Mavromatis K."/>
            <person name="Mikhailova N."/>
            <person name="Pati A."/>
            <person name="Chen A."/>
            <person name="Palaniappan K."/>
            <person name="Land M."/>
            <person name="Hauser L."/>
            <person name="Chang Y.J."/>
            <person name="Jeffries C.D."/>
            <person name="Rohde M."/>
            <person name="Sikorski J."/>
            <person name="Pukall R."/>
            <person name="Woyke T."/>
            <person name="Bristow J."/>
            <person name="Eisen J.A."/>
            <person name="Markowitz V."/>
            <person name="Hugenholtz P."/>
            <person name="Kyrpides N.C."/>
            <person name="Klenk H.P."/>
            <person name="Lapidus A."/>
        </authorList>
    </citation>
    <scope>NUCLEOTIDE SEQUENCE [LARGE SCALE GENOMIC DNA]</scope>
    <source>
        <strain evidence="8">ATCC 49627 / DSM 7084 / CIP 109912 / JCM 12494 / NCIMB 702895 / VPI D76D-27C</strain>
    </source>
</reference>
<feature type="transmembrane region" description="Helical" evidence="6">
    <location>
        <begin position="32"/>
        <end position="50"/>
    </location>
</feature>
<dbReference type="InterPro" id="IPR018385">
    <property type="entry name" value="C4_dicarb_anaerob_car-like"/>
</dbReference>
<feature type="transmembrane region" description="Helical" evidence="6">
    <location>
        <begin position="321"/>
        <end position="337"/>
    </location>
</feature>
<feature type="transmembrane region" description="Helical" evidence="6">
    <location>
        <begin position="389"/>
        <end position="409"/>
    </location>
</feature>
<name>E1QZC4_OLSUV</name>
<evidence type="ECO:0000313" key="8">
    <source>
        <dbReference type="Proteomes" id="UP000000333"/>
    </source>
</evidence>
<evidence type="ECO:0000256" key="1">
    <source>
        <dbReference type="ARBA" id="ARBA00004651"/>
    </source>
</evidence>
<dbReference type="KEGG" id="ols:Olsu_0623"/>
<dbReference type="Pfam" id="PF03606">
    <property type="entry name" value="DcuC"/>
    <property type="match status" value="1"/>
</dbReference>
<dbReference type="PANTHER" id="PTHR43652">
    <property type="entry name" value="BASIC AMINO ACID ANTIPORTER YFCC-RELATED"/>
    <property type="match status" value="1"/>
</dbReference>
<keyword evidence="3 6" id="KW-0812">Transmembrane</keyword>
<feature type="transmembrane region" description="Helical" evidence="6">
    <location>
        <begin position="476"/>
        <end position="497"/>
    </location>
</feature>
<keyword evidence="2" id="KW-1003">Cell membrane</keyword>
<organism evidence="7 8">
    <name type="scientific">Olsenella uli (strain ATCC 49627 / DSM 7084 / CCUG 31166 / CIP 109912 / JCM 12494 / LMG 11480 / NCIMB 702895 / VPI D76D-27C)</name>
    <name type="common">Lactobacillus uli</name>
    <dbReference type="NCBI Taxonomy" id="633147"/>
    <lineage>
        <taxon>Bacteria</taxon>
        <taxon>Bacillati</taxon>
        <taxon>Actinomycetota</taxon>
        <taxon>Coriobacteriia</taxon>
        <taxon>Coriobacteriales</taxon>
        <taxon>Atopobiaceae</taxon>
        <taxon>Olsenella</taxon>
    </lineage>
</organism>
<evidence type="ECO:0000256" key="4">
    <source>
        <dbReference type="ARBA" id="ARBA00022989"/>
    </source>
</evidence>
<dbReference type="EMBL" id="CP002106">
    <property type="protein sequence ID" value="ADK67738.1"/>
    <property type="molecule type" value="Genomic_DNA"/>
</dbReference>
<dbReference type="PANTHER" id="PTHR43652:SF6">
    <property type="entry name" value="ARGININE REPRESSOR"/>
    <property type="match status" value="1"/>
</dbReference>
<dbReference type="GeneID" id="78512044"/>
<gene>
    <name evidence="7" type="ordered locus">Olsu_0623</name>
</gene>
<feature type="transmembrane region" description="Helical" evidence="6">
    <location>
        <begin position="206"/>
        <end position="225"/>
    </location>
</feature>
<dbReference type="OrthoDB" id="9342495at2"/>
<evidence type="ECO:0000256" key="5">
    <source>
        <dbReference type="ARBA" id="ARBA00023136"/>
    </source>
</evidence>
<feature type="transmembrane region" description="Helical" evidence="6">
    <location>
        <begin position="231"/>
        <end position="250"/>
    </location>
</feature>
<feature type="transmembrane region" description="Helical" evidence="6">
    <location>
        <begin position="150"/>
        <end position="170"/>
    </location>
</feature>
<dbReference type="InterPro" id="IPR051679">
    <property type="entry name" value="DASS-Related_Transporters"/>
</dbReference>
<accession>E1QZC4</accession>
<keyword evidence="5 6" id="KW-0472">Membrane</keyword>